<dbReference type="InterPro" id="IPR010310">
    <property type="entry name" value="T7SS_ESAT-6-like"/>
</dbReference>
<dbReference type="SUPFAM" id="SSF140453">
    <property type="entry name" value="EsxAB dimer-like"/>
    <property type="match status" value="1"/>
</dbReference>
<organism evidence="2 3">
    <name type="scientific">Kibdelosporangium phytohabitans</name>
    <dbReference type="NCBI Taxonomy" id="860235"/>
    <lineage>
        <taxon>Bacteria</taxon>
        <taxon>Bacillati</taxon>
        <taxon>Actinomycetota</taxon>
        <taxon>Actinomycetes</taxon>
        <taxon>Pseudonocardiales</taxon>
        <taxon>Pseudonocardiaceae</taxon>
        <taxon>Kibdelosporangium</taxon>
    </lineage>
</organism>
<dbReference type="STRING" id="860235.AOZ06_38705"/>
<dbReference type="AlphaFoldDB" id="A0A0N9HXA3"/>
<dbReference type="OrthoDB" id="3387628at2"/>
<accession>A0A0N9HXA3</accession>
<dbReference type="Pfam" id="PF06013">
    <property type="entry name" value="WXG100"/>
    <property type="match status" value="1"/>
</dbReference>
<dbReference type="NCBIfam" id="TIGR03930">
    <property type="entry name" value="WXG100_ESAT6"/>
    <property type="match status" value="1"/>
</dbReference>
<name>A0A0N9HXA3_9PSEU</name>
<dbReference type="InterPro" id="IPR036689">
    <property type="entry name" value="ESAT-6-like_sf"/>
</dbReference>
<evidence type="ECO:0000313" key="3">
    <source>
        <dbReference type="Proteomes" id="UP000063699"/>
    </source>
</evidence>
<evidence type="ECO:0000256" key="1">
    <source>
        <dbReference type="RuleBase" id="RU362001"/>
    </source>
</evidence>
<gene>
    <name evidence="2" type="ORF">AOZ06_38705</name>
</gene>
<keyword evidence="3" id="KW-1185">Reference proteome</keyword>
<dbReference type="Proteomes" id="UP000063699">
    <property type="component" value="Chromosome"/>
</dbReference>
<proteinExistence type="inferred from homology"/>
<dbReference type="RefSeq" id="WP_054293913.1">
    <property type="nucleotide sequence ID" value="NZ_CP012752.1"/>
</dbReference>
<dbReference type="EMBL" id="CP012752">
    <property type="protein sequence ID" value="ALG12017.1"/>
    <property type="molecule type" value="Genomic_DNA"/>
</dbReference>
<dbReference type="Gene3D" id="1.10.287.1060">
    <property type="entry name" value="ESAT-6-like"/>
    <property type="match status" value="1"/>
</dbReference>
<protein>
    <recommendedName>
        <fullName evidence="1">ESAT-6-like protein</fullName>
    </recommendedName>
</protein>
<reference evidence="2 3" key="1">
    <citation type="submission" date="2015-07" db="EMBL/GenBank/DDBJ databases">
        <title>Genome sequencing of Kibdelosporangium phytohabitans.</title>
        <authorList>
            <person name="Qin S."/>
            <person name="Xing K."/>
        </authorList>
    </citation>
    <scope>NUCLEOTIDE SEQUENCE [LARGE SCALE GENOMIC DNA]</scope>
    <source>
        <strain evidence="2 3">KLBMP1111</strain>
    </source>
</reference>
<dbReference type="KEGG" id="kphy:AOZ06_38705"/>
<evidence type="ECO:0000313" key="2">
    <source>
        <dbReference type="EMBL" id="ALG12017.1"/>
    </source>
</evidence>
<sequence length="99" mass="11308">MSDYRFDFNVADLTLDEMHAINGRVKTALADMERQVETTLADWTGAAREAYYAAKAEWNQQAQQMPVYLEAGRQTLLSISDNYGTTEQRAQQIWNNSRG</sequence>
<comment type="similarity">
    <text evidence="1">Belongs to the WXG100 family.</text>
</comment>